<dbReference type="AlphaFoldDB" id="A0A9K3L0G0"/>
<dbReference type="OrthoDB" id="443318at2759"/>
<evidence type="ECO:0000313" key="6">
    <source>
        <dbReference type="Proteomes" id="UP000693970"/>
    </source>
</evidence>
<feature type="domain" description="Glycosyl transferase family 1" evidence="3">
    <location>
        <begin position="280"/>
        <end position="430"/>
    </location>
</feature>
<dbReference type="InterPro" id="IPR050194">
    <property type="entry name" value="Glycosyltransferase_grp1"/>
</dbReference>
<dbReference type="PANTHER" id="PTHR45947">
    <property type="entry name" value="SULFOQUINOVOSYL TRANSFERASE SQD2"/>
    <property type="match status" value="1"/>
</dbReference>
<keyword evidence="5" id="KW-0808">Transferase</keyword>
<evidence type="ECO:0000259" key="3">
    <source>
        <dbReference type="Pfam" id="PF00534"/>
    </source>
</evidence>
<dbReference type="Proteomes" id="UP000693970">
    <property type="component" value="Unassembled WGS sequence"/>
</dbReference>
<evidence type="ECO:0000256" key="2">
    <source>
        <dbReference type="SAM" id="SignalP"/>
    </source>
</evidence>
<feature type="signal peptide" evidence="2">
    <location>
        <begin position="1"/>
        <end position="21"/>
    </location>
</feature>
<keyword evidence="6" id="KW-1185">Reference proteome</keyword>
<keyword evidence="1" id="KW-0328">Glycosyltransferase</keyword>
<dbReference type="Pfam" id="PF13439">
    <property type="entry name" value="Glyco_transf_4"/>
    <property type="match status" value="1"/>
</dbReference>
<sequence length="510" mass="57683">MKLSLFFSILIVAIVAMSTAAFHTVTEWTTNSRMCSDRQIPHRKSSSTQLEMKRLLYNSNSNTNDAPPLKRNPPRRVCLMVEPTPFTHVSGYANRFKEMLKFMSKAGDEVDILTVDSMTPADQLPKTFLGYRIQHTLGFTFPLYNQISLTLDLPEMKGATMLEKFKPDLIHVTSPGFMLFAALFYARVMCIPLVMSYHTHLPSYAVNYLNFIPGIEYMSWEALRFVHSRADLTLVTSPQMKEELKKHGIPRVEVWRKGIDTERFDPKFKSDEMRKKMSDGNTDDFLMVYVGRLGAEKRLKDVKPMLEKMPNARFCVVGKGPQMEELQEYFKDTKTVFMGQMGGDELSQAFASADVFVMPSDSETLGFVVLESMASGVPVVGAKAGGIPDLIQNEKDGFLVEPGNIDGFVARMKQLQNKKFREEMGKKARAEAERWGWEAATSVLRNIQYEKALVNFHSRAFGGLGKPRTRGLLRLLAYRVKSIFRRLGESLGLVPTHGGRGRQPKEVVNA</sequence>
<name>A0A9K3L0G0_9STRA</name>
<dbReference type="InterPro" id="IPR001296">
    <property type="entry name" value="Glyco_trans_1"/>
</dbReference>
<reference evidence="5" key="1">
    <citation type="journal article" date="2021" name="Sci. Rep.">
        <title>Diploid genomic architecture of Nitzschia inconspicua, an elite biomass production diatom.</title>
        <authorList>
            <person name="Oliver A."/>
            <person name="Podell S."/>
            <person name="Pinowska A."/>
            <person name="Traller J.C."/>
            <person name="Smith S.R."/>
            <person name="McClure R."/>
            <person name="Beliaev A."/>
            <person name="Bohutskyi P."/>
            <person name="Hill E.A."/>
            <person name="Rabines A."/>
            <person name="Zheng H."/>
            <person name="Allen L.Z."/>
            <person name="Kuo A."/>
            <person name="Grigoriev I.V."/>
            <person name="Allen A.E."/>
            <person name="Hazlebeck D."/>
            <person name="Allen E.E."/>
        </authorList>
    </citation>
    <scope>NUCLEOTIDE SEQUENCE</scope>
    <source>
        <strain evidence="5">Hildebrandi</strain>
    </source>
</reference>
<comment type="caution">
    <text evidence="5">The sequence shown here is derived from an EMBL/GenBank/DDBJ whole genome shotgun (WGS) entry which is preliminary data.</text>
</comment>
<keyword evidence="2" id="KW-0732">Signal</keyword>
<protein>
    <submittedName>
        <fullName evidence="5">Group 1 glycosyl transferase</fullName>
    </submittedName>
</protein>
<proteinExistence type="predicted"/>
<feature type="chain" id="PRO_5039942620" evidence="2">
    <location>
        <begin position="22"/>
        <end position="510"/>
    </location>
</feature>
<dbReference type="GO" id="GO:0016757">
    <property type="term" value="F:glycosyltransferase activity"/>
    <property type="evidence" value="ECO:0007669"/>
    <property type="project" value="UniProtKB-KW"/>
</dbReference>
<evidence type="ECO:0000256" key="1">
    <source>
        <dbReference type="ARBA" id="ARBA00022676"/>
    </source>
</evidence>
<feature type="domain" description="Glycosyltransferase subfamily 4-like N-terminal" evidence="4">
    <location>
        <begin position="90"/>
        <end position="263"/>
    </location>
</feature>
<organism evidence="5 6">
    <name type="scientific">Nitzschia inconspicua</name>
    <dbReference type="NCBI Taxonomy" id="303405"/>
    <lineage>
        <taxon>Eukaryota</taxon>
        <taxon>Sar</taxon>
        <taxon>Stramenopiles</taxon>
        <taxon>Ochrophyta</taxon>
        <taxon>Bacillariophyta</taxon>
        <taxon>Bacillariophyceae</taxon>
        <taxon>Bacillariophycidae</taxon>
        <taxon>Bacillariales</taxon>
        <taxon>Bacillariaceae</taxon>
        <taxon>Nitzschia</taxon>
    </lineage>
</organism>
<dbReference type="CDD" id="cd03814">
    <property type="entry name" value="GT4-like"/>
    <property type="match status" value="1"/>
</dbReference>
<accession>A0A9K3L0G0</accession>
<dbReference type="Pfam" id="PF00534">
    <property type="entry name" value="Glycos_transf_1"/>
    <property type="match status" value="1"/>
</dbReference>
<evidence type="ECO:0000313" key="5">
    <source>
        <dbReference type="EMBL" id="KAG7353297.1"/>
    </source>
</evidence>
<gene>
    <name evidence="5" type="ORF">IV203_009346</name>
</gene>
<reference evidence="5" key="2">
    <citation type="submission" date="2021-04" db="EMBL/GenBank/DDBJ databases">
        <authorList>
            <person name="Podell S."/>
        </authorList>
    </citation>
    <scope>NUCLEOTIDE SEQUENCE</scope>
    <source>
        <strain evidence="5">Hildebrandi</strain>
    </source>
</reference>
<dbReference type="InterPro" id="IPR028098">
    <property type="entry name" value="Glyco_trans_4-like_N"/>
</dbReference>
<dbReference type="EMBL" id="JAGRRH010000017">
    <property type="protein sequence ID" value="KAG7353297.1"/>
    <property type="molecule type" value="Genomic_DNA"/>
</dbReference>
<dbReference type="PANTHER" id="PTHR45947:SF3">
    <property type="entry name" value="SULFOQUINOVOSYL TRANSFERASE SQD2"/>
    <property type="match status" value="1"/>
</dbReference>
<evidence type="ECO:0000259" key="4">
    <source>
        <dbReference type="Pfam" id="PF13439"/>
    </source>
</evidence>